<dbReference type="GO" id="GO:0036054">
    <property type="term" value="F:protein-malonyllysine demalonylase activity"/>
    <property type="evidence" value="ECO:0007669"/>
    <property type="project" value="InterPro"/>
</dbReference>
<comment type="similarity">
    <text evidence="3">Belongs to the sirtuin family. Class III subfamily.</text>
</comment>
<feature type="binding site" evidence="3">
    <location>
        <position position="115"/>
    </location>
    <ligand>
        <name>Zn(2+)</name>
        <dbReference type="ChEBI" id="CHEBI:29105"/>
    </ligand>
</feature>
<feature type="binding site" evidence="3">
    <location>
        <position position="137"/>
    </location>
    <ligand>
        <name>Zn(2+)</name>
        <dbReference type="ChEBI" id="CHEBI:29105"/>
    </ligand>
</feature>
<name>A0A0D6B4L4_RHOSU</name>
<dbReference type="KEGG" id="rsu:NHU_02864"/>
<feature type="binding site" evidence="3">
    <location>
        <position position="56"/>
    </location>
    <ligand>
        <name>substrate</name>
    </ligand>
</feature>
<comment type="cofactor">
    <cofactor evidence="3">
        <name>Zn(2+)</name>
        <dbReference type="ChEBI" id="CHEBI:29105"/>
    </cofactor>
    <text evidence="3">Binds 1 zinc ion per subunit.</text>
</comment>
<feature type="active site" description="Proton acceptor" evidence="3">
    <location>
        <position position="107"/>
    </location>
</feature>
<evidence type="ECO:0000256" key="4">
    <source>
        <dbReference type="PROSITE-ProRule" id="PRU00236"/>
    </source>
</evidence>
<dbReference type="GO" id="GO:0070403">
    <property type="term" value="F:NAD+ binding"/>
    <property type="evidence" value="ECO:0007669"/>
    <property type="project" value="UniProtKB-UniRule"/>
</dbReference>
<comment type="domain">
    <text evidence="3">2 residues (Tyr-53 and Arg-56) present in a large hydrophobic pocket are probably involved in substrate specificity. They are important for desuccinylation activity, but dispensable for deacetylation activity.</text>
</comment>
<sequence length="233" mass="25075">MTKIVILTGAGISAESGLGTFRDVDGLWTRYDLNDVATPEGFARDPGLVMEFYNARRRNAAEAAPNPAHLALARLEAALPPGSVRIVTQNVDDLHERAGSRAVWHMHGELARARCASCGAGWQAPAEMRVADACPSCGVAATRPDIVWFGEMPYRMEEIWEALRAADLFVSIGTSGSVYPAAAFVQDAARAGAETLELNLEPSEIAGDFDRGLHGPASEIVPVWVEEYLGARR</sequence>
<dbReference type="HAMAP" id="MF_01121">
    <property type="entry name" value="Sirtuin_ClassIII"/>
    <property type="match status" value="1"/>
</dbReference>
<dbReference type="InterPro" id="IPR003000">
    <property type="entry name" value="Sirtuin"/>
</dbReference>
<dbReference type="Pfam" id="PF02146">
    <property type="entry name" value="SIR2"/>
    <property type="match status" value="1"/>
</dbReference>
<dbReference type="AlphaFoldDB" id="A0A0D6B4L4"/>
<dbReference type="PATRIC" id="fig|35806.4.peg.2942"/>
<feature type="binding site" evidence="3">
    <location>
        <position position="217"/>
    </location>
    <ligand>
        <name>NAD(+)</name>
        <dbReference type="ChEBI" id="CHEBI:57540"/>
    </ligand>
</feature>
<dbReference type="eggNOG" id="COG0846">
    <property type="taxonomic scope" value="Bacteria"/>
</dbReference>
<feature type="binding site" evidence="3">
    <location>
        <position position="134"/>
    </location>
    <ligand>
        <name>Zn(2+)</name>
        <dbReference type="ChEBI" id="CHEBI:29105"/>
    </ligand>
</feature>
<dbReference type="EMBL" id="AP014800">
    <property type="protein sequence ID" value="BAQ70011.1"/>
    <property type="molecule type" value="Genomic_DNA"/>
</dbReference>
<dbReference type="PROSITE" id="PS50305">
    <property type="entry name" value="SIRTUIN"/>
    <property type="match status" value="1"/>
</dbReference>
<dbReference type="Proteomes" id="UP000064912">
    <property type="component" value="Chromosome"/>
</dbReference>
<feature type="binding site" evidence="3">
    <location>
        <position position="118"/>
    </location>
    <ligand>
        <name>Zn(2+)</name>
        <dbReference type="ChEBI" id="CHEBI:29105"/>
    </ligand>
</feature>
<dbReference type="InterPro" id="IPR027546">
    <property type="entry name" value="Sirtuin_class_III"/>
</dbReference>
<dbReference type="InterPro" id="IPR026590">
    <property type="entry name" value="Ssirtuin_cat_dom"/>
</dbReference>
<keyword evidence="3" id="KW-0963">Cytoplasm</keyword>
<feature type="binding site" evidence="3">
    <location>
        <begin position="199"/>
        <end position="201"/>
    </location>
    <ligand>
        <name>NAD(+)</name>
        <dbReference type="ChEBI" id="CHEBI:57540"/>
    </ligand>
</feature>
<feature type="binding site" evidence="3">
    <location>
        <begin position="89"/>
        <end position="92"/>
    </location>
    <ligand>
        <name>NAD(+)</name>
        <dbReference type="ChEBI" id="CHEBI:57540"/>
    </ligand>
</feature>
<dbReference type="GO" id="GO:0008270">
    <property type="term" value="F:zinc ion binding"/>
    <property type="evidence" value="ECO:0007669"/>
    <property type="project" value="UniProtKB-UniRule"/>
</dbReference>
<evidence type="ECO:0000259" key="5">
    <source>
        <dbReference type="PROSITE" id="PS50305"/>
    </source>
</evidence>
<evidence type="ECO:0000256" key="1">
    <source>
        <dbReference type="ARBA" id="ARBA00022679"/>
    </source>
</evidence>
<dbReference type="PANTHER" id="PTHR11085">
    <property type="entry name" value="NAD-DEPENDENT PROTEIN DEACYLASE SIRTUIN-5, MITOCHONDRIAL-RELATED"/>
    <property type="match status" value="1"/>
</dbReference>
<dbReference type="GO" id="GO:0017136">
    <property type="term" value="F:histone deacetylase activity, NAD-dependent"/>
    <property type="evidence" value="ECO:0007669"/>
    <property type="project" value="TreeGrafter"/>
</dbReference>
<dbReference type="EC" id="2.3.1.286" evidence="3"/>
<dbReference type="InterPro" id="IPR029035">
    <property type="entry name" value="DHS-like_NAD/FAD-binding_dom"/>
</dbReference>
<protein>
    <recommendedName>
        <fullName evidence="3">NAD-dependent protein deacylase</fullName>
        <ecNumber evidence="3">2.3.1.286</ecNumber>
    </recommendedName>
    <alternativeName>
        <fullName evidence="3">Regulatory protein SIR2 homolog</fullName>
    </alternativeName>
</protein>
<comment type="catalytic activity">
    <reaction evidence="3">
        <text>N(6)-acetyl-L-lysyl-[protein] + NAD(+) + H2O = 2''-O-acetyl-ADP-D-ribose + nicotinamide + L-lysyl-[protein]</text>
        <dbReference type="Rhea" id="RHEA:43636"/>
        <dbReference type="Rhea" id="RHEA-COMP:9752"/>
        <dbReference type="Rhea" id="RHEA-COMP:10731"/>
        <dbReference type="ChEBI" id="CHEBI:15377"/>
        <dbReference type="ChEBI" id="CHEBI:17154"/>
        <dbReference type="ChEBI" id="CHEBI:29969"/>
        <dbReference type="ChEBI" id="CHEBI:57540"/>
        <dbReference type="ChEBI" id="CHEBI:61930"/>
        <dbReference type="ChEBI" id="CHEBI:83767"/>
        <dbReference type="EC" id="2.3.1.286"/>
    </reaction>
</comment>
<keyword evidence="2 3" id="KW-0520">NAD</keyword>
<keyword evidence="3" id="KW-0479">Metal-binding</keyword>
<dbReference type="InterPro" id="IPR026591">
    <property type="entry name" value="Sirtuin_cat_small_dom_sf"/>
</dbReference>
<dbReference type="InterPro" id="IPR050134">
    <property type="entry name" value="NAD-dep_sirtuin_deacylases"/>
</dbReference>
<feature type="binding site" evidence="3">
    <location>
        <position position="53"/>
    </location>
    <ligand>
        <name>substrate</name>
    </ligand>
</feature>
<dbReference type="GO" id="GO:0036055">
    <property type="term" value="F:protein-succinyllysine desuccinylase activity"/>
    <property type="evidence" value="ECO:0007669"/>
    <property type="project" value="UniProtKB-UniRule"/>
</dbReference>
<organism evidence="6 7">
    <name type="scientific">Rhodovulum sulfidophilum</name>
    <name type="common">Rhodobacter sulfidophilus</name>
    <dbReference type="NCBI Taxonomy" id="35806"/>
    <lineage>
        <taxon>Bacteria</taxon>
        <taxon>Pseudomonadati</taxon>
        <taxon>Pseudomonadota</taxon>
        <taxon>Alphaproteobacteria</taxon>
        <taxon>Rhodobacterales</taxon>
        <taxon>Paracoccaceae</taxon>
        <taxon>Rhodovulum</taxon>
    </lineage>
</organism>
<comment type="catalytic activity">
    <reaction evidence="3">
        <text>N(6)-succinyl-L-lysyl-[protein] + NAD(+) + H2O = 2''-O-succinyl-ADP-D-ribose + nicotinamide + L-lysyl-[protein]</text>
        <dbReference type="Rhea" id="RHEA:47668"/>
        <dbReference type="Rhea" id="RHEA-COMP:9752"/>
        <dbReference type="Rhea" id="RHEA-COMP:11877"/>
        <dbReference type="ChEBI" id="CHEBI:15377"/>
        <dbReference type="ChEBI" id="CHEBI:17154"/>
        <dbReference type="ChEBI" id="CHEBI:29969"/>
        <dbReference type="ChEBI" id="CHEBI:57540"/>
        <dbReference type="ChEBI" id="CHEBI:87830"/>
        <dbReference type="ChEBI" id="CHEBI:87832"/>
    </reaction>
</comment>
<dbReference type="PANTHER" id="PTHR11085:SF4">
    <property type="entry name" value="NAD-DEPENDENT PROTEIN DEACYLASE"/>
    <property type="match status" value="1"/>
</dbReference>
<gene>
    <name evidence="3" type="primary">cobB</name>
    <name evidence="6" type="ORF">NHU_02864</name>
</gene>
<feature type="binding site" evidence="3">
    <location>
        <begin position="9"/>
        <end position="28"/>
    </location>
    <ligand>
        <name>NAD(+)</name>
        <dbReference type="ChEBI" id="CHEBI:57540"/>
    </ligand>
</feature>
<proteinExistence type="inferred from homology"/>
<dbReference type="Gene3D" id="3.40.50.1220">
    <property type="entry name" value="TPP-binding domain"/>
    <property type="match status" value="1"/>
</dbReference>
<evidence type="ECO:0000256" key="2">
    <source>
        <dbReference type="ARBA" id="ARBA00023027"/>
    </source>
</evidence>
<comment type="caution">
    <text evidence="4">Lacks conserved residue(s) required for the propagation of feature annotation.</text>
</comment>
<keyword evidence="1" id="KW-0808">Transferase</keyword>
<dbReference type="SUPFAM" id="SSF52467">
    <property type="entry name" value="DHS-like NAD/FAD-binding domain"/>
    <property type="match status" value="1"/>
</dbReference>
<evidence type="ECO:0000313" key="6">
    <source>
        <dbReference type="EMBL" id="BAQ70011.1"/>
    </source>
</evidence>
<comment type="subcellular location">
    <subcellularLocation>
        <location evidence="3">Cytoplasm</location>
    </subcellularLocation>
</comment>
<evidence type="ECO:0000313" key="7">
    <source>
        <dbReference type="Proteomes" id="UP000064912"/>
    </source>
</evidence>
<evidence type="ECO:0000256" key="3">
    <source>
        <dbReference type="HAMAP-Rule" id="MF_01121"/>
    </source>
</evidence>
<feature type="domain" description="Deacetylase sirtuin-type" evidence="5">
    <location>
        <begin position="1"/>
        <end position="232"/>
    </location>
</feature>
<comment type="function">
    <text evidence="3">NAD-dependent lysine deacetylase and desuccinylase that specifically removes acetyl and succinyl groups on target proteins. Modulates the activities of several proteins which are inactive in their acylated form.</text>
</comment>
<reference evidence="6 7" key="1">
    <citation type="submission" date="2015-02" db="EMBL/GenBank/DDBJ databases">
        <title>Genome sequene of Rhodovulum sulfidophilum DSM 2351.</title>
        <authorList>
            <person name="Nagao N."/>
        </authorList>
    </citation>
    <scope>NUCLEOTIDE SEQUENCE [LARGE SCALE GENOMIC DNA]</scope>
    <source>
        <strain evidence="6 7">DSM 2351</strain>
    </source>
</reference>
<dbReference type="Gene3D" id="3.30.1600.10">
    <property type="entry name" value="SIR2/SIRT2 'Small Domain"/>
    <property type="match status" value="1"/>
</dbReference>
<accession>A0A0D6B4L4</accession>
<feature type="binding site" evidence="3">
    <location>
        <begin position="173"/>
        <end position="175"/>
    </location>
    <ligand>
        <name>NAD(+)</name>
        <dbReference type="ChEBI" id="CHEBI:57540"/>
    </ligand>
</feature>
<keyword evidence="3" id="KW-0862">Zinc</keyword>
<dbReference type="GO" id="GO:0005737">
    <property type="term" value="C:cytoplasm"/>
    <property type="evidence" value="ECO:0007669"/>
    <property type="project" value="UniProtKB-SubCell"/>
</dbReference>